<evidence type="ECO:0000313" key="2">
    <source>
        <dbReference type="EMBL" id="CAJ1386138.1"/>
    </source>
</evidence>
<name>A0AA36IG54_9DINO</name>
<sequence length="809" mass="90249">MLPDSVYKDLCPAGFYCAEATTYVNRYKFRCPVGFYCPEGTGARDDLKRALLQGVVCVNKRDFYLAQKVSQFCLRQIMRNRFEFVALEQLRLARANLPLIDKKEMVEIQSSWIEDFDLQYCQEDAVMAVWEKYYSDDVKGNDVRAGILAMISAIQSVDFLKAGLLYKLLLSPETYRNKCSEHSQLLGGTPFPARECFGDANCNNVSQLECLCTAKSTALMLNCFDGDYPAASCVSDAGMEDSMCLDPSTDIKSGGSIDDFDLMAGHYLSYVQSSLKEEMQARYAETQATVTRCPFGTMTISDGSMQLGDCVKRKSVTYVQEQLDMIVQRFNPVDTFLSPKKWVTAAGDPAVNEGEFRPVYFAAAGSVSLITFDVRHLPDETRYGKHFRIKFLVAKELDPLYTDPIECDSLVAKRTPQLRDLDILLAESRGCAEISLPPAFVQEGLQHAESGGQLASGVFTFMLHPIVDIQWRVEVQIVDGVFQPDAFMLLSSALVEYAEPARAEVGTSKSFAIKLSSELTLELPANMPMKSFSDGANQRVITKAFLNWLPVSLPVANYMRPLTTAVAGGEMEYVFPEKAAYWRDRTELFLPYLPYFSNCRGFGRTIPLWTITEQTRGCKWAPEGGEIGLLSLGSQAKGDSCSLTEVECILDEVPSVKLSNPRWFETATGAKLFEVTKESFLASNLNNFDVQPVTEPVYLQQGIPKSGALPGRVTIAFQYWQRGPGEKMLSAGRAWFSEFVETPDVTVSAGRAEFTYQLSVVYYPMTHFEVMVYFAFPTVFYIGFYISMGVLSPKPSLRCQLAVSAKFAS</sequence>
<protein>
    <submittedName>
        <fullName evidence="2">Uncharacterized protein</fullName>
    </submittedName>
</protein>
<evidence type="ECO:0000313" key="3">
    <source>
        <dbReference type="Proteomes" id="UP001178507"/>
    </source>
</evidence>
<dbReference type="Proteomes" id="UP001178507">
    <property type="component" value="Unassembled WGS sequence"/>
</dbReference>
<comment type="caution">
    <text evidence="2">The sequence shown here is derived from an EMBL/GenBank/DDBJ whole genome shotgun (WGS) entry which is preliminary data.</text>
</comment>
<keyword evidence="1" id="KW-0812">Transmembrane</keyword>
<proteinExistence type="predicted"/>
<keyword evidence="1" id="KW-0472">Membrane</keyword>
<dbReference type="AlphaFoldDB" id="A0AA36IG54"/>
<gene>
    <name evidence="2" type="ORF">EVOR1521_LOCUS12578</name>
</gene>
<accession>A0AA36IG54</accession>
<keyword evidence="1" id="KW-1133">Transmembrane helix</keyword>
<dbReference type="EMBL" id="CAUJNA010001335">
    <property type="protein sequence ID" value="CAJ1386138.1"/>
    <property type="molecule type" value="Genomic_DNA"/>
</dbReference>
<organism evidence="2 3">
    <name type="scientific">Effrenium voratum</name>
    <dbReference type="NCBI Taxonomy" id="2562239"/>
    <lineage>
        <taxon>Eukaryota</taxon>
        <taxon>Sar</taxon>
        <taxon>Alveolata</taxon>
        <taxon>Dinophyceae</taxon>
        <taxon>Suessiales</taxon>
        <taxon>Symbiodiniaceae</taxon>
        <taxon>Effrenium</taxon>
    </lineage>
</organism>
<keyword evidence="3" id="KW-1185">Reference proteome</keyword>
<feature type="transmembrane region" description="Helical" evidence="1">
    <location>
        <begin position="770"/>
        <end position="791"/>
    </location>
</feature>
<evidence type="ECO:0000256" key="1">
    <source>
        <dbReference type="SAM" id="Phobius"/>
    </source>
</evidence>
<reference evidence="2" key="1">
    <citation type="submission" date="2023-08" db="EMBL/GenBank/DDBJ databases">
        <authorList>
            <person name="Chen Y."/>
            <person name="Shah S."/>
            <person name="Dougan E. K."/>
            <person name="Thang M."/>
            <person name="Chan C."/>
        </authorList>
    </citation>
    <scope>NUCLEOTIDE SEQUENCE</scope>
</reference>